<sequence>MGEKMSRSPYVREVSRTAWFFKRPRYLRYMAREVTCIFIGIYTVILLVGVYRLSQGQSQYQGFLAALQQPASVVFHILALAFSLYNSFTWFNVAPKALPIQVGEEFLPDSMVAGGHYVVWVALSLFIFFWAGVF</sequence>
<dbReference type="GO" id="GO:0016020">
    <property type="term" value="C:membrane"/>
    <property type="evidence" value="ECO:0007669"/>
    <property type="project" value="InterPro"/>
</dbReference>
<comment type="caution">
    <text evidence="6">The sequence shown here is derived from an EMBL/GenBank/DDBJ whole genome shotgun (WGS) entry which is preliminary data.</text>
</comment>
<dbReference type="AlphaFoldDB" id="A0A1J5SGE4"/>
<feature type="transmembrane region" description="Helical" evidence="5">
    <location>
        <begin position="73"/>
        <end position="93"/>
    </location>
</feature>
<organism evidence="6">
    <name type="scientific">mine drainage metagenome</name>
    <dbReference type="NCBI Taxonomy" id="410659"/>
    <lineage>
        <taxon>unclassified sequences</taxon>
        <taxon>metagenomes</taxon>
        <taxon>ecological metagenomes</taxon>
    </lineage>
</organism>
<dbReference type="EMBL" id="MLJW01000108">
    <property type="protein sequence ID" value="OIQ99245.1"/>
    <property type="molecule type" value="Genomic_DNA"/>
</dbReference>
<evidence type="ECO:0000313" key="6">
    <source>
        <dbReference type="EMBL" id="OIQ99245.1"/>
    </source>
</evidence>
<name>A0A1J5SGE4_9ZZZZ</name>
<evidence type="ECO:0000256" key="2">
    <source>
        <dbReference type="ARBA" id="ARBA00022692"/>
    </source>
</evidence>
<dbReference type="Gene3D" id="1.20.1300.10">
    <property type="entry name" value="Fumarate reductase/succinate dehydrogenase, transmembrane subunit"/>
    <property type="match status" value="1"/>
</dbReference>
<evidence type="ECO:0000256" key="5">
    <source>
        <dbReference type="SAM" id="Phobius"/>
    </source>
</evidence>
<dbReference type="Pfam" id="PF02300">
    <property type="entry name" value="Fumarate_red_C"/>
    <property type="match status" value="1"/>
</dbReference>
<protein>
    <submittedName>
        <fullName evidence="6">Fumarate reductase subunit C</fullName>
    </submittedName>
</protein>
<accession>A0A1J5SGE4</accession>
<dbReference type="SUPFAM" id="SSF81343">
    <property type="entry name" value="Fumarate reductase respiratory complex transmembrane subunits"/>
    <property type="match status" value="1"/>
</dbReference>
<dbReference type="InterPro" id="IPR034804">
    <property type="entry name" value="SQR/QFR_C/D"/>
</dbReference>
<dbReference type="PIRSF" id="PIRSF000180">
    <property type="entry name" value="FrdC"/>
    <property type="match status" value="1"/>
</dbReference>
<evidence type="ECO:0000256" key="4">
    <source>
        <dbReference type="ARBA" id="ARBA00023136"/>
    </source>
</evidence>
<gene>
    <name evidence="6" type="primary">frdC</name>
    <name evidence="6" type="ORF">GALL_186530</name>
</gene>
<feature type="transmembrane region" description="Helical" evidence="5">
    <location>
        <begin position="114"/>
        <end position="133"/>
    </location>
</feature>
<keyword evidence="3 5" id="KW-1133">Transmembrane helix</keyword>
<keyword evidence="4 5" id="KW-0472">Membrane</keyword>
<keyword evidence="1" id="KW-1003">Cell membrane</keyword>
<feature type="transmembrane region" description="Helical" evidence="5">
    <location>
        <begin position="34"/>
        <end position="53"/>
    </location>
</feature>
<dbReference type="InterPro" id="IPR003510">
    <property type="entry name" value="Fumarate_red_C"/>
</dbReference>
<evidence type="ECO:0000256" key="3">
    <source>
        <dbReference type="ARBA" id="ARBA00022989"/>
    </source>
</evidence>
<keyword evidence="2 5" id="KW-0812">Transmembrane</keyword>
<evidence type="ECO:0000256" key="1">
    <source>
        <dbReference type="ARBA" id="ARBA00022475"/>
    </source>
</evidence>
<proteinExistence type="predicted"/>
<reference evidence="6" key="1">
    <citation type="submission" date="2016-10" db="EMBL/GenBank/DDBJ databases">
        <title>Sequence of Gallionella enrichment culture.</title>
        <authorList>
            <person name="Poehlein A."/>
            <person name="Muehling M."/>
            <person name="Daniel R."/>
        </authorList>
    </citation>
    <scope>NUCLEOTIDE SEQUENCE</scope>
</reference>